<reference evidence="1" key="1">
    <citation type="submission" date="2013-07" db="EMBL/GenBank/DDBJ databases">
        <title>The genome of Eucalyptus grandis.</title>
        <authorList>
            <person name="Schmutz J."/>
            <person name="Hayes R."/>
            <person name="Myburg A."/>
            <person name="Tuskan G."/>
            <person name="Grattapaglia D."/>
            <person name="Rokhsar D.S."/>
        </authorList>
    </citation>
    <scope>NUCLEOTIDE SEQUENCE</scope>
    <source>
        <tissue evidence="1">Leaf extractions</tissue>
    </source>
</reference>
<evidence type="ECO:0000313" key="1">
    <source>
        <dbReference type="EMBL" id="KCW90361.1"/>
    </source>
</evidence>
<proteinExistence type="predicted"/>
<protein>
    <recommendedName>
        <fullName evidence="2">Serine-threonine/tyrosine-protein kinase catalytic domain-containing protein</fullName>
    </recommendedName>
</protein>
<gene>
    <name evidence="1" type="ORF">EUGRSUZ_A02504</name>
</gene>
<accession>A0A059DIX8</accession>
<sequence length="165" mass="19030">MFSFGIVAPEIACRTRIYLEGEGHTLLAKWVWQLYLAEIILGAAGERPTLVFCDKEMECLLLVSLRCTHSNDTDHRLERLLRSLKFEAPLPVLPKDMHCQRPFHASLASPTQEVKDIIDFLKCRKHVTKPYSVTNCNFDLLSFFHIDYLDAYAFPSRTHSGEWTD</sequence>
<organism evidence="1">
    <name type="scientific">Eucalyptus grandis</name>
    <name type="common">Flooded gum</name>
    <dbReference type="NCBI Taxonomy" id="71139"/>
    <lineage>
        <taxon>Eukaryota</taxon>
        <taxon>Viridiplantae</taxon>
        <taxon>Streptophyta</taxon>
        <taxon>Embryophyta</taxon>
        <taxon>Tracheophyta</taxon>
        <taxon>Spermatophyta</taxon>
        <taxon>Magnoliopsida</taxon>
        <taxon>eudicotyledons</taxon>
        <taxon>Gunneridae</taxon>
        <taxon>Pentapetalae</taxon>
        <taxon>rosids</taxon>
        <taxon>malvids</taxon>
        <taxon>Myrtales</taxon>
        <taxon>Myrtaceae</taxon>
        <taxon>Myrtoideae</taxon>
        <taxon>Eucalypteae</taxon>
        <taxon>Eucalyptus</taxon>
    </lineage>
</organism>
<dbReference type="AlphaFoldDB" id="A0A059DIX8"/>
<dbReference type="Gramene" id="KCW90361">
    <property type="protein sequence ID" value="KCW90361"/>
    <property type="gene ID" value="EUGRSUZ_A02504"/>
</dbReference>
<dbReference type="EMBL" id="KK198753">
    <property type="protein sequence ID" value="KCW90361.1"/>
    <property type="molecule type" value="Genomic_DNA"/>
</dbReference>
<dbReference type="STRING" id="71139.A0A059DIX8"/>
<name>A0A059DIX8_EUCGR</name>
<dbReference type="OMA" id="ACRTRIY"/>
<dbReference type="InParanoid" id="A0A059DIX8"/>
<evidence type="ECO:0008006" key="2">
    <source>
        <dbReference type="Google" id="ProtNLM"/>
    </source>
</evidence>